<dbReference type="AlphaFoldDB" id="A0A1M6CKU4"/>
<sequence>MFVHYQPNLDNDRASDCVIRAITKVLDIDWDTAYLGVAMTGFTMKDMPSVNEVWERYLISKGFKKHALPDECPNCYTIKKFAKDHPKGQYIVATGTHVVAVENGDYFDNGDSGEEIPIYYFVRSDEAWQDSQVISEDTKEQDSK</sequence>
<proteinExistence type="predicted"/>
<dbReference type="RefSeq" id="WP_200810391.1">
    <property type="nucleotide sequence ID" value="NZ_FQYW01000008.1"/>
</dbReference>
<evidence type="ECO:0000313" key="1">
    <source>
        <dbReference type="EMBL" id="SHI61384.1"/>
    </source>
</evidence>
<reference evidence="1 2" key="1">
    <citation type="submission" date="2016-11" db="EMBL/GenBank/DDBJ databases">
        <authorList>
            <person name="Jaros S."/>
            <person name="Januszkiewicz K."/>
            <person name="Wedrychowicz H."/>
        </authorList>
    </citation>
    <scope>NUCLEOTIDE SEQUENCE [LARGE SCALE GENOMIC DNA]</scope>
    <source>
        <strain evidence="1 2">DSM 3074</strain>
    </source>
</reference>
<dbReference type="Proteomes" id="UP000191240">
    <property type="component" value="Unassembled WGS sequence"/>
</dbReference>
<protein>
    <submittedName>
        <fullName evidence="1">Uncharacterized protein</fullName>
    </submittedName>
</protein>
<dbReference type="EMBL" id="FQYW01000008">
    <property type="protein sequence ID" value="SHI61384.1"/>
    <property type="molecule type" value="Genomic_DNA"/>
</dbReference>
<accession>A0A1M6CKU4</accession>
<name>A0A1M6CKU4_9FIRM</name>
<gene>
    <name evidence="1" type="ORF">SAMN02745671_01151</name>
</gene>
<evidence type="ECO:0000313" key="2">
    <source>
        <dbReference type="Proteomes" id="UP000191240"/>
    </source>
</evidence>
<organism evidence="1 2">
    <name type="scientific">Anaerovibrio lipolyticus DSM 3074</name>
    <dbReference type="NCBI Taxonomy" id="1120997"/>
    <lineage>
        <taxon>Bacteria</taxon>
        <taxon>Bacillati</taxon>
        <taxon>Bacillota</taxon>
        <taxon>Negativicutes</taxon>
        <taxon>Selenomonadales</taxon>
        <taxon>Selenomonadaceae</taxon>
        <taxon>Anaerovibrio</taxon>
    </lineage>
</organism>